<reference evidence="1" key="2">
    <citation type="journal article" date="2024" name="Plant">
        <title>Genomic evolution and insights into agronomic trait innovations of Sesamum species.</title>
        <authorList>
            <person name="Miao H."/>
            <person name="Wang L."/>
            <person name="Qu L."/>
            <person name="Liu H."/>
            <person name="Sun Y."/>
            <person name="Le M."/>
            <person name="Wang Q."/>
            <person name="Wei S."/>
            <person name="Zheng Y."/>
            <person name="Lin W."/>
            <person name="Duan Y."/>
            <person name="Cao H."/>
            <person name="Xiong S."/>
            <person name="Wang X."/>
            <person name="Wei L."/>
            <person name="Li C."/>
            <person name="Ma Q."/>
            <person name="Ju M."/>
            <person name="Zhao R."/>
            <person name="Li G."/>
            <person name="Mu C."/>
            <person name="Tian Q."/>
            <person name="Mei H."/>
            <person name="Zhang T."/>
            <person name="Gao T."/>
            <person name="Zhang H."/>
        </authorList>
    </citation>
    <scope>NUCLEOTIDE SEQUENCE</scope>
    <source>
        <strain evidence="1">KEN1</strain>
    </source>
</reference>
<protein>
    <recommendedName>
        <fullName evidence="2">Reverse transcriptase/retrotransposon-derived protein RNase H-like domain-containing protein</fullName>
    </recommendedName>
</protein>
<dbReference type="EMBL" id="JACGWN010000015">
    <property type="protein sequence ID" value="KAL0402283.1"/>
    <property type="molecule type" value="Genomic_DNA"/>
</dbReference>
<dbReference type="InterPro" id="IPR043128">
    <property type="entry name" value="Rev_trsase/Diguanyl_cyclase"/>
</dbReference>
<dbReference type="Gene3D" id="3.30.70.270">
    <property type="match status" value="1"/>
</dbReference>
<name>A0AAW2TBU9_9LAMI</name>
<evidence type="ECO:0000313" key="1">
    <source>
        <dbReference type="EMBL" id="KAL0402283.1"/>
    </source>
</evidence>
<evidence type="ECO:0008006" key="2">
    <source>
        <dbReference type="Google" id="ProtNLM"/>
    </source>
</evidence>
<dbReference type="AlphaFoldDB" id="A0AAW2TBU9"/>
<accession>A0AAW2TBU9</accession>
<gene>
    <name evidence="1" type="ORF">Slati_4258200</name>
</gene>
<comment type="caution">
    <text evidence="1">The sequence shown here is derived from an EMBL/GenBank/DDBJ whole genome shotgun (WGS) entry which is preliminary data.</text>
</comment>
<dbReference type="PANTHER" id="PTHR48475:SF2">
    <property type="entry name" value="RIBONUCLEASE H"/>
    <property type="match status" value="1"/>
</dbReference>
<reference evidence="1" key="1">
    <citation type="submission" date="2020-06" db="EMBL/GenBank/DDBJ databases">
        <authorList>
            <person name="Li T."/>
            <person name="Hu X."/>
            <person name="Zhang T."/>
            <person name="Song X."/>
            <person name="Zhang H."/>
            <person name="Dai N."/>
            <person name="Sheng W."/>
            <person name="Hou X."/>
            <person name="Wei L."/>
        </authorList>
    </citation>
    <scope>NUCLEOTIDE SEQUENCE</scope>
    <source>
        <strain evidence="1">KEN1</strain>
        <tissue evidence="1">Leaf</tissue>
    </source>
</reference>
<dbReference type="InterPro" id="IPR043502">
    <property type="entry name" value="DNA/RNA_pol_sf"/>
</dbReference>
<dbReference type="PANTHER" id="PTHR48475">
    <property type="entry name" value="RIBONUCLEASE H"/>
    <property type="match status" value="1"/>
</dbReference>
<dbReference type="SUPFAM" id="SSF56672">
    <property type="entry name" value="DNA/RNA polymerases"/>
    <property type="match status" value="1"/>
</dbReference>
<proteinExistence type="predicted"/>
<sequence>MVIQRGIEANLFKIKAILGMKAPTNVNEMQWLTGRIAALSRFISKATEKSLPLFKVLRKAKTFEWDAPCQHAFEELKKFSRTPPTGETFLGGHPLPLSLIREDEGKQMPINYVSKVLNGAEGRYTPIEKMALALEYPWRIPSRPKNGYFMWTSHPQFKAAVQASSLPLLKARTWSSPSNSISKPLTTRQKLKTSFDFFQLIQIPREENVKADCLSKLASALENCRTRHITIQYLPKARAPLIVQAITLAEDWRTLVIRWLEEGNLPNNRWEAARLKARAVCFLLQGGFSTKNPIHTLYFDVYPTKKEYTSSRKYIVDVVEHTQGPGY</sequence>
<organism evidence="1">
    <name type="scientific">Sesamum latifolium</name>
    <dbReference type="NCBI Taxonomy" id="2727402"/>
    <lineage>
        <taxon>Eukaryota</taxon>
        <taxon>Viridiplantae</taxon>
        <taxon>Streptophyta</taxon>
        <taxon>Embryophyta</taxon>
        <taxon>Tracheophyta</taxon>
        <taxon>Spermatophyta</taxon>
        <taxon>Magnoliopsida</taxon>
        <taxon>eudicotyledons</taxon>
        <taxon>Gunneridae</taxon>
        <taxon>Pentapetalae</taxon>
        <taxon>asterids</taxon>
        <taxon>lamiids</taxon>
        <taxon>Lamiales</taxon>
        <taxon>Pedaliaceae</taxon>
        <taxon>Sesamum</taxon>
    </lineage>
</organism>